<evidence type="ECO:0000313" key="1">
    <source>
        <dbReference type="EMBL" id="QIT45185.1"/>
    </source>
</evidence>
<evidence type="ECO:0000313" key="2">
    <source>
        <dbReference type="Proteomes" id="UP000502504"/>
    </source>
</evidence>
<proteinExistence type="predicted"/>
<dbReference type="Proteomes" id="UP000502504">
    <property type="component" value="Chromosome"/>
</dbReference>
<protein>
    <submittedName>
        <fullName evidence="1">Uncharacterized protein</fullName>
    </submittedName>
</protein>
<accession>A0AAE7CL27</accession>
<sequence length="111" mass="12156">MSGMGQDVNPPEPGIEQVAAGRLLDLVRSFVTTHVPWKPLFIGAVITGDDRMRLYFRSPERDRTYGVDVLISRTGPGLLGSLVSPAFLANEHLHQPSGDPHCDVVVDLTDY</sequence>
<dbReference type="RefSeq" id="WP_143648385.1">
    <property type="nucleotide sequence ID" value="NZ_CM007717.1"/>
</dbReference>
<reference evidence="1 2" key="1">
    <citation type="submission" date="2020-03" db="EMBL/GenBank/DDBJ databases">
        <title>Is there a link between lipid content and antibiotic production in Streptomyces?</title>
        <authorList>
            <person name="David M."/>
            <person name="Lejeune C."/>
            <person name="Abreu S."/>
            <person name="Thibessard A."/>
            <person name="Leblond P."/>
            <person name="Chaminade P."/>
            <person name="Virolle M.-J."/>
        </authorList>
    </citation>
    <scope>NUCLEOTIDE SEQUENCE [LARGE SCALE GENOMIC DNA]</scope>
    <source>
        <strain evidence="1 2">DSM 41481</strain>
    </source>
</reference>
<organism evidence="1 2">
    <name type="scientific">Streptomyces antibioticus</name>
    <dbReference type="NCBI Taxonomy" id="1890"/>
    <lineage>
        <taxon>Bacteria</taxon>
        <taxon>Bacillati</taxon>
        <taxon>Actinomycetota</taxon>
        <taxon>Actinomycetes</taxon>
        <taxon>Kitasatosporales</taxon>
        <taxon>Streptomycetaceae</taxon>
        <taxon>Streptomyces</taxon>
    </lineage>
</organism>
<dbReference type="AlphaFoldDB" id="A0AAE7CL27"/>
<name>A0AAE7CL27_STRAT</name>
<gene>
    <name evidence="1" type="ORF">HCX60_17870</name>
</gene>
<dbReference type="EMBL" id="CP050692">
    <property type="protein sequence ID" value="QIT45185.1"/>
    <property type="molecule type" value="Genomic_DNA"/>
</dbReference>